<gene>
    <name evidence="2" type="ORF">F5890DRAFT_1471902</name>
</gene>
<feature type="signal peptide" evidence="1">
    <location>
        <begin position="1"/>
        <end position="18"/>
    </location>
</feature>
<accession>A0AA38UXA8</accession>
<proteinExistence type="predicted"/>
<organism evidence="2 3">
    <name type="scientific">Lentinula detonsa</name>
    <dbReference type="NCBI Taxonomy" id="2804962"/>
    <lineage>
        <taxon>Eukaryota</taxon>
        <taxon>Fungi</taxon>
        <taxon>Dikarya</taxon>
        <taxon>Basidiomycota</taxon>
        <taxon>Agaricomycotina</taxon>
        <taxon>Agaricomycetes</taxon>
        <taxon>Agaricomycetidae</taxon>
        <taxon>Agaricales</taxon>
        <taxon>Marasmiineae</taxon>
        <taxon>Omphalotaceae</taxon>
        <taxon>Lentinula</taxon>
    </lineage>
</organism>
<comment type="caution">
    <text evidence="2">The sequence shown here is derived from an EMBL/GenBank/DDBJ whole genome shotgun (WGS) entry which is preliminary data.</text>
</comment>
<keyword evidence="1" id="KW-0732">Signal</keyword>
<reference evidence="2" key="1">
    <citation type="submission" date="2022-08" db="EMBL/GenBank/DDBJ databases">
        <authorList>
            <consortium name="DOE Joint Genome Institute"/>
            <person name="Min B."/>
            <person name="Riley R."/>
            <person name="Sierra-Patev S."/>
            <person name="Naranjo-Ortiz M."/>
            <person name="Looney B."/>
            <person name="Konkel Z."/>
            <person name="Slot J.C."/>
            <person name="Sakamoto Y."/>
            <person name="Steenwyk J.L."/>
            <person name="Rokas A."/>
            <person name="Carro J."/>
            <person name="Camarero S."/>
            <person name="Ferreira P."/>
            <person name="Molpeceres G."/>
            <person name="Ruiz-Duenas F.J."/>
            <person name="Serrano A."/>
            <person name="Henrissat B."/>
            <person name="Drula E."/>
            <person name="Hughes K.W."/>
            <person name="Mata J.L."/>
            <person name="Ishikawa N.K."/>
            <person name="Vargas-Isla R."/>
            <person name="Ushijima S."/>
            <person name="Smith C.A."/>
            <person name="Ahrendt S."/>
            <person name="Andreopoulos W."/>
            <person name="He G."/>
            <person name="Labutti K."/>
            <person name="Lipzen A."/>
            <person name="Ng V."/>
            <person name="Sandor L."/>
            <person name="Barry K."/>
            <person name="Martinez A.T."/>
            <person name="Xiao Y."/>
            <person name="Gibbons J.G."/>
            <person name="Terashima K."/>
            <person name="Hibbett D.S."/>
            <person name="Grigoriev I.V."/>
        </authorList>
    </citation>
    <scope>NUCLEOTIDE SEQUENCE</scope>
    <source>
        <strain evidence="2">TFB7829</strain>
    </source>
</reference>
<dbReference type="Proteomes" id="UP001163850">
    <property type="component" value="Unassembled WGS sequence"/>
</dbReference>
<feature type="chain" id="PRO_5041361850" evidence="1">
    <location>
        <begin position="19"/>
        <end position="156"/>
    </location>
</feature>
<name>A0AA38UXA8_9AGAR</name>
<sequence>MRFFFAYLLLWIIAVVYARPLNNPRRDLIIDSRTHWYVRSQGDTNAKANGGVNGHANGVNGHTNGVQALQAERPFIVLIGDAGDIVRGRSITDPPVPRRIQERLEAYFLRDHHFQCDIRFTSGTAYMLQDVEAAFAFQYQWHGMSEWEDGNLARGE</sequence>
<evidence type="ECO:0000313" key="3">
    <source>
        <dbReference type="Proteomes" id="UP001163850"/>
    </source>
</evidence>
<evidence type="ECO:0000256" key="1">
    <source>
        <dbReference type="SAM" id="SignalP"/>
    </source>
</evidence>
<dbReference type="EMBL" id="MU801916">
    <property type="protein sequence ID" value="KAJ3987942.1"/>
    <property type="molecule type" value="Genomic_DNA"/>
</dbReference>
<protein>
    <submittedName>
        <fullName evidence="2">Uncharacterized protein</fullName>
    </submittedName>
</protein>
<evidence type="ECO:0000313" key="2">
    <source>
        <dbReference type="EMBL" id="KAJ3987942.1"/>
    </source>
</evidence>
<dbReference type="AlphaFoldDB" id="A0AA38UXA8"/>